<dbReference type="PROSITE" id="PS51029">
    <property type="entry name" value="MADF"/>
    <property type="match status" value="1"/>
</dbReference>
<reference evidence="3" key="1">
    <citation type="journal article" date="1997" name="Nucleic Acids Res.">
        <title>tRNAscan-SE: a program for improved detection of transfer RNA genes in genomic sequence.</title>
        <authorList>
            <person name="Lowe T.M."/>
            <person name="Eddy S.R."/>
        </authorList>
    </citation>
    <scope>NUCLEOTIDE SEQUENCE [LARGE SCALE GENOMIC DNA]</scope>
</reference>
<feature type="compositionally biased region" description="Basic and acidic residues" evidence="1">
    <location>
        <begin position="236"/>
        <end position="249"/>
    </location>
</feature>
<gene>
    <name evidence="4" type="primary">LOC108619906</name>
</gene>
<evidence type="ECO:0000259" key="2">
    <source>
        <dbReference type="PROSITE" id="PS51029"/>
    </source>
</evidence>
<dbReference type="GeneID" id="108619906"/>
<evidence type="ECO:0000313" key="3">
    <source>
        <dbReference type="Proteomes" id="UP000694904"/>
    </source>
</evidence>
<sequence>MDSHHVRNTEFWKEFFRLYRSMPELWLTNSKDYRNRKLKAHSYDRLLRHMRTNDPYANIHMVKRKINNLRTSYRRELRKVLESRANGAYSGEEYVPSLWYFNELEFLYDQETGEAQTLIDAEPEHEPDSKPEPEQESEPEYLKDAYNENVVEVSLEEQEPVSGTHATKFRDEDIFAEPFPPEEDMLVIEGEADAEGDIEGDDDGDGDGNGDGDGDVDNVLEAEDVENGVKHGTLSEARHKCDPKMESKYQQHSHSGNNNNNNSNNNTNSHNQNNNNSISGAGKHVHPHPYATVRLQPQQQQQQSQSRRSMRRRQHSTDDDGDYGGESTATVSKKRRQMMMERSIEHTESECDLIGKRMAAHFRNMRPDQRLFAERIISEVLVFGRMNRLSLDARFLPNGTGGDLFSGDNFK</sequence>
<feature type="region of interest" description="Disordered" evidence="1">
    <location>
        <begin position="195"/>
        <end position="336"/>
    </location>
</feature>
<organism evidence="3 4">
    <name type="scientific">Drosophila arizonae</name>
    <name type="common">Fruit fly</name>
    <dbReference type="NCBI Taxonomy" id="7263"/>
    <lineage>
        <taxon>Eukaryota</taxon>
        <taxon>Metazoa</taxon>
        <taxon>Ecdysozoa</taxon>
        <taxon>Arthropoda</taxon>
        <taxon>Hexapoda</taxon>
        <taxon>Insecta</taxon>
        <taxon>Pterygota</taxon>
        <taxon>Neoptera</taxon>
        <taxon>Endopterygota</taxon>
        <taxon>Diptera</taxon>
        <taxon>Brachycera</taxon>
        <taxon>Muscomorpha</taxon>
        <taxon>Ephydroidea</taxon>
        <taxon>Drosophilidae</taxon>
        <taxon>Drosophila</taxon>
    </lineage>
</organism>
<feature type="compositionally biased region" description="Low complexity" evidence="1">
    <location>
        <begin position="250"/>
        <end position="277"/>
    </location>
</feature>
<evidence type="ECO:0000313" key="4">
    <source>
        <dbReference type="RefSeq" id="XP_017872219.1"/>
    </source>
</evidence>
<feature type="compositionally biased region" description="Low complexity" evidence="1">
    <location>
        <begin position="294"/>
        <end position="307"/>
    </location>
</feature>
<keyword evidence="3" id="KW-1185">Reference proteome</keyword>
<feature type="region of interest" description="Disordered" evidence="1">
    <location>
        <begin position="121"/>
        <end position="140"/>
    </location>
</feature>
<dbReference type="PANTHER" id="PTHR21505:SF8">
    <property type="entry name" value="DPT-YFP REPRESSOR BY OVEREXPRESSION, ISOFORM D-RELATED"/>
    <property type="match status" value="1"/>
</dbReference>
<dbReference type="RefSeq" id="XP_017872219.1">
    <property type="nucleotide sequence ID" value="XM_018016730.1"/>
</dbReference>
<dbReference type="InterPro" id="IPR006578">
    <property type="entry name" value="MADF-dom"/>
</dbReference>
<dbReference type="SMART" id="SM00595">
    <property type="entry name" value="MADF"/>
    <property type="match status" value="1"/>
</dbReference>
<keyword evidence="4" id="KW-0418">Kinase</keyword>
<accession>A0ABM1PYD3</accession>
<dbReference type="Proteomes" id="UP000694904">
    <property type="component" value="Chromosome X"/>
</dbReference>
<feature type="compositionally biased region" description="Basic and acidic residues" evidence="1">
    <location>
        <begin position="122"/>
        <end position="133"/>
    </location>
</feature>
<feature type="region of interest" description="Disordered" evidence="1">
    <location>
        <begin position="155"/>
        <end position="181"/>
    </location>
</feature>
<reference evidence="4" key="3">
    <citation type="submission" date="2025-08" db="UniProtKB">
        <authorList>
            <consortium name="RefSeq"/>
        </authorList>
    </citation>
    <scope>IDENTIFICATION</scope>
    <source>
        <tissue evidence="4">Whole organism</tissue>
    </source>
</reference>
<proteinExistence type="predicted"/>
<name>A0ABM1PYD3_DROAR</name>
<keyword evidence="4" id="KW-0808">Transferase</keyword>
<dbReference type="Pfam" id="PF10545">
    <property type="entry name" value="MADF_DNA_bdg"/>
    <property type="match status" value="1"/>
</dbReference>
<feature type="domain" description="MADF" evidence="2">
    <location>
        <begin position="14"/>
        <end position="112"/>
    </location>
</feature>
<evidence type="ECO:0000256" key="1">
    <source>
        <dbReference type="SAM" id="MobiDB-lite"/>
    </source>
</evidence>
<feature type="compositionally biased region" description="Acidic residues" evidence="1">
    <location>
        <begin position="195"/>
        <end position="226"/>
    </location>
</feature>
<dbReference type="PANTHER" id="PTHR21505">
    <property type="entry name" value="MADF DOMAIN-CONTAINING PROTEIN-RELATED"/>
    <property type="match status" value="1"/>
</dbReference>
<reference evidence="3" key="2">
    <citation type="journal article" date="2016" name="G3 (Bethesda)">
        <title>Genome Evolution in Three Species of Cactophilic Drosophila.</title>
        <authorList>
            <person name="Sanchez-Flores A."/>
            <person name="Penazola F."/>
            <person name="Carpinteyro-Ponce J."/>
            <person name="Nazario-Yepiz N."/>
            <person name="Abreu-Goodger C."/>
            <person name="Machado C.A."/>
            <person name="Markow T.A."/>
        </authorList>
    </citation>
    <scope>NUCLEOTIDE SEQUENCE [LARGE SCALE GENOMIC DNA]</scope>
</reference>
<dbReference type="GO" id="GO:0016301">
    <property type="term" value="F:kinase activity"/>
    <property type="evidence" value="ECO:0007669"/>
    <property type="project" value="UniProtKB-KW"/>
</dbReference>
<protein>
    <submittedName>
        <fullName evidence="4">Probable serine/threonine-protein kinase DDB_G0278845 isoform X2</fullName>
    </submittedName>
</protein>